<accession>A0ACA9N2Z8</accession>
<proteinExistence type="predicted"/>
<protein>
    <submittedName>
        <fullName evidence="1">4027_t:CDS:1</fullName>
    </submittedName>
</protein>
<organism evidence="1 2">
    <name type="scientific">Racocetra persica</name>
    <dbReference type="NCBI Taxonomy" id="160502"/>
    <lineage>
        <taxon>Eukaryota</taxon>
        <taxon>Fungi</taxon>
        <taxon>Fungi incertae sedis</taxon>
        <taxon>Mucoromycota</taxon>
        <taxon>Glomeromycotina</taxon>
        <taxon>Glomeromycetes</taxon>
        <taxon>Diversisporales</taxon>
        <taxon>Gigasporaceae</taxon>
        <taxon>Racocetra</taxon>
    </lineage>
</organism>
<comment type="caution">
    <text evidence="1">The sequence shown here is derived from an EMBL/GenBank/DDBJ whole genome shotgun (WGS) entry which is preliminary data.</text>
</comment>
<dbReference type="EMBL" id="CAJVQC010011659">
    <property type="protein sequence ID" value="CAG8629762.1"/>
    <property type="molecule type" value="Genomic_DNA"/>
</dbReference>
<gene>
    <name evidence="1" type="ORF">RPERSI_LOCUS7055</name>
</gene>
<keyword evidence="2" id="KW-1185">Reference proteome</keyword>
<evidence type="ECO:0000313" key="2">
    <source>
        <dbReference type="Proteomes" id="UP000789920"/>
    </source>
</evidence>
<sequence>MDQKNNEEYQKEITISSPIRVPQMSLKRFDIGRSIGKGQFGHVYIAREKNERLYNNIENNIYFALILEYAAKGELYKKLVKSGRLKEKKASRYVVQIVGDLNYIHRKHIIHRDIKPENLLIDLNDEIKIRDFGWRKTFCGILDYLPPEMIEGKEYDEKIDIWSLGVLCYELLTSTVTFEELVEIIENQKEIIRSSINLIWKATNGGIKEIVFNNQLCLAEIFLSDGTENTENLNAPGDLYSDNLSQVNKLMFDAQASENDTLNLKEGQ</sequence>
<evidence type="ECO:0000313" key="1">
    <source>
        <dbReference type="EMBL" id="CAG8629762.1"/>
    </source>
</evidence>
<name>A0ACA9N2Z8_9GLOM</name>
<dbReference type="Proteomes" id="UP000789920">
    <property type="component" value="Unassembled WGS sequence"/>
</dbReference>
<reference evidence="1" key="1">
    <citation type="submission" date="2021-06" db="EMBL/GenBank/DDBJ databases">
        <authorList>
            <person name="Kallberg Y."/>
            <person name="Tangrot J."/>
            <person name="Rosling A."/>
        </authorList>
    </citation>
    <scope>NUCLEOTIDE SEQUENCE</scope>
    <source>
        <strain evidence="1">MA461A</strain>
    </source>
</reference>